<dbReference type="Proteomes" id="UP001108280">
    <property type="component" value="Chromosome 9"/>
</dbReference>
<feature type="domain" description="Ig-like" evidence="14">
    <location>
        <begin position="226"/>
        <end position="311"/>
    </location>
</feature>
<dbReference type="InterPro" id="IPR050412">
    <property type="entry name" value="Ig-like_Receptors_ImmuneReg"/>
</dbReference>
<dbReference type="GeneID" id="100771565"/>
<evidence type="ECO:0000256" key="2">
    <source>
        <dbReference type="ARBA" id="ARBA00022475"/>
    </source>
</evidence>
<evidence type="ECO:0000256" key="11">
    <source>
        <dbReference type="SAM" id="MobiDB-lite"/>
    </source>
</evidence>
<keyword evidence="2" id="KW-1003">Cell membrane</keyword>
<feature type="domain" description="Ig-like" evidence="14">
    <location>
        <begin position="906"/>
        <end position="991"/>
    </location>
</feature>
<dbReference type="Pfam" id="PF00047">
    <property type="entry name" value="ig"/>
    <property type="match status" value="2"/>
</dbReference>
<dbReference type="InterPro" id="IPR007110">
    <property type="entry name" value="Ig-like_dom"/>
</dbReference>
<evidence type="ECO:0000256" key="10">
    <source>
        <dbReference type="ARBA" id="ARBA00023319"/>
    </source>
</evidence>
<dbReference type="SMART" id="SM00408">
    <property type="entry name" value="IGc2"/>
    <property type="match status" value="7"/>
</dbReference>
<gene>
    <name evidence="16" type="primary">LOC100771565</name>
</gene>
<evidence type="ECO:0000256" key="5">
    <source>
        <dbReference type="ARBA" id="ARBA00022737"/>
    </source>
</evidence>
<evidence type="ECO:0000256" key="1">
    <source>
        <dbReference type="ARBA" id="ARBA00004162"/>
    </source>
</evidence>
<evidence type="ECO:0000256" key="7">
    <source>
        <dbReference type="ARBA" id="ARBA00023136"/>
    </source>
</evidence>
<reference evidence="16" key="3">
    <citation type="submission" date="2025-08" db="UniProtKB">
        <authorList>
            <consortium name="RefSeq"/>
        </authorList>
    </citation>
    <scope>IDENTIFICATION</scope>
    <source>
        <strain evidence="16">17A/GY</strain>
        <tissue evidence="16">Liver</tissue>
    </source>
</reference>
<dbReference type="InterPro" id="IPR003598">
    <property type="entry name" value="Ig_sub2"/>
</dbReference>
<feature type="transmembrane region" description="Helical" evidence="12">
    <location>
        <begin position="1329"/>
        <end position="1350"/>
    </location>
</feature>
<feature type="region of interest" description="Disordered" evidence="11">
    <location>
        <begin position="945"/>
        <end position="964"/>
    </location>
</feature>
<dbReference type="KEGG" id="cge:100771565"/>
<evidence type="ECO:0000313" key="16">
    <source>
        <dbReference type="RefSeq" id="XP_035305050.1"/>
    </source>
</evidence>
<dbReference type="FunFam" id="2.60.40.10:FF:000049">
    <property type="entry name" value="Leukocyte immunoglobulin-like receptor subfamily B member 1"/>
    <property type="match status" value="12"/>
</dbReference>
<keyword evidence="8" id="KW-1015">Disulfide bond</keyword>
<keyword evidence="9" id="KW-0325">Glycoprotein</keyword>
<feature type="domain" description="Ig-like" evidence="14">
    <location>
        <begin position="708"/>
        <end position="798"/>
    </location>
</feature>
<feature type="chain" id="PRO_5039954068" evidence="13">
    <location>
        <begin position="19"/>
        <end position="1362"/>
    </location>
</feature>
<dbReference type="GO" id="GO:0032396">
    <property type="term" value="F:inhibitory MHC class I receptor activity"/>
    <property type="evidence" value="ECO:0007669"/>
    <property type="project" value="TreeGrafter"/>
</dbReference>
<dbReference type="InterPro" id="IPR013783">
    <property type="entry name" value="Ig-like_fold"/>
</dbReference>
<proteinExistence type="predicted"/>
<dbReference type="SUPFAM" id="SSF48726">
    <property type="entry name" value="Immunoglobulin"/>
    <property type="match status" value="12"/>
</dbReference>
<evidence type="ECO:0000259" key="14">
    <source>
        <dbReference type="PROSITE" id="PS50835"/>
    </source>
</evidence>
<organism evidence="15 16">
    <name type="scientific">Cricetulus griseus</name>
    <name type="common">Chinese hamster</name>
    <name type="synonym">Cricetulus barabensis griseus</name>
    <dbReference type="NCBI Taxonomy" id="10029"/>
    <lineage>
        <taxon>Eukaryota</taxon>
        <taxon>Metazoa</taxon>
        <taxon>Chordata</taxon>
        <taxon>Craniata</taxon>
        <taxon>Vertebrata</taxon>
        <taxon>Euteleostomi</taxon>
        <taxon>Mammalia</taxon>
        <taxon>Eutheria</taxon>
        <taxon>Euarchontoglires</taxon>
        <taxon>Glires</taxon>
        <taxon>Rodentia</taxon>
        <taxon>Myomorpha</taxon>
        <taxon>Muroidea</taxon>
        <taxon>Cricetidae</taxon>
        <taxon>Cricetinae</taxon>
        <taxon>Cricetulus</taxon>
    </lineage>
</organism>
<keyword evidence="5" id="KW-0677">Repeat</keyword>
<keyword evidence="6 12" id="KW-1133">Transmembrane helix</keyword>
<evidence type="ECO:0000256" key="12">
    <source>
        <dbReference type="SAM" id="Phobius"/>
    </source>
</evidence>
<dbReference type="OrthoDB" id="9427497at2759"/>
<protein>
    <submittedName>
        <fullName evidence="16">Uncharacterized protein LOC100771565 isoform X2</fullName>
    </submittedName>
</protein>
<feature type="signal peptide" evidence="13">
    <location>
        <begin position="1"/>
        <end position="18"/>
    </location>
</feature>
<reference evidence="15" key="2">
    <citation type="journal article" date="2020" name="Biotechnol. Bioeng.">
        <title>Chromosome-scale scaffolds for the Chinese hamster reference genome assembly to facilitate the study of the CHO epigenome.</title>
        <authorList>
            <person name="Hilliard W."/>
            <person name="MacDonald M."/>
            <person name="Lee K.H."/>
        </authorList>
    </citation>
    <scope>NUCLEOTIDE SEQUENCE [LARGE SCALE GENOMIC DNA]</scope>
    <source>
        <strain evidence="15">17A/GY</strain>
    </source>
</reference>
<comment type="subcellular location">
    <subcellularLocation>
        <location evidence="1">Cell membrane</location>
        <topology evidence="1">Single-pass membrane protein</topology>
    </subcellularLocation>
</comment>
<dbReference type="InterPro" id="IPR036179">
    <property type="entry name" value="Ig-like_dom_sf"/>
</dbReference>
<evidence type="ECO:0000256" key="6">
    <source>
        <dbReference type="ARBA" id="ARBA00022989"/>
    </source>
</evidence>
<evidence type="ECO:0000256" key="4">
    <source>
        <dbReference type="ARBA" id="ARBA00022729"/>
    </source>
</evidence>
<dbReference type="CDD" id="cd16843">
    <property type="entry name" value="IgC2_D1_D2_LILR_KIR_like"/>
    <property type="match status" value="2"/>
</dbReference>
<evidence type="ECO:0000256" key="8">
    <source>
        <dbReference type="ARBA" id="ARBA00023157"/>
    </source>
</evidence>
<dbReference type="PROSITE" id="PS50835">
    <property type="entry name" value="IG_LIKE"/>
    <property type="match status" value="8"/>
</dbReference>
<dbReference type="InterPro" id="IPR003599">
    <property type="entry name" value="Ig_sub"/>
</dbReference>
<sequence length="1362" mass="149843">MTVSFTALLCLGLTLGHGTPVLAGMPPKPILRAQPDSVVPEKTTVTFLCEGTTGAQEYRLYKNGNRYLTHRESPLNSHNRAEFSISKIGQKEAGRYQCCYQTSDGLSEYSDSLELVVTGAYSKPSLSAQPSPVVTEGGSVTLQCVSRQRYYLFSLTNEGPQKRSWTLDSDYNGSTQEYQARLYVGPVTSSQRWTFRCYSFNENNPLIWSEPSDPLELLFSGTLHKPTIKAEPGPVIASGSPMNISCQGTLDAKMCFLHKEGSQQTWGTQTPKEPGNKSTFSISSVTESIAGQYRCYCYSSAGWSELSDTLELVVTGIHNTKPQLTARSSPVVTSGGNMTLQCVSWVSYNKYILTKEDQKFSSSLNSQYIGSIRQYQALFSIDHVTADHTGTFRCYGYYKQTPQLWSAPSDPLEIHISGLSKKPSLLTHEGHILDPGESLTLQCCSDINYDRFALYKLGGVEVIQHGGQWTKAGLSMANFTLGYVSSSTGGQYRCYGAHNLSSEWSASSDPLDIMITGQLPDSPSLSVKPNSVQSGDNVTLLCQSTYRADTFILSKEGAAHQPQRLKSKSQDWKSQAEFSMTAVTSALSGTYRCYRSQDSSPYLLSHASAPVELSQASVNKDYTVENLIRMGIAVLVLIVLGILVLEAWGSQSQAHHVAENGFQEYGSVLRTTGSASASIGHQRKAVQGNSLPGLILGHGTPVLAGNFPKPILKAQPDTVVPEQTTVTFLCEGTTGAQEYRLYRNRQYLRHIDRLPNPNNKAEFSISEVDPHKTGEYTCQYRTRGGWSEYSDSLELVVTGTYSKPSLSAHPSPVVTEGGNVTLQCVSRQQSCKFFLINEGPQKVFWTRQSKYNYSTRRYQAQLLVDALTSSQRWTFRCYSFESNRPLVWSEPSDPLELLFSGTLHKPTIKADPDPVVTLGSPMNISCQGTLDAEMCFLHKEGSQQTWGTQTPKEPGKKSTFSIPSVSEDSGGQYRCYCYSSAGWSEPSDTLELVVTGISDSKLSLSARPSPVVTSGGNMTLQCVSWVSYDKFILTKEDQKFSSSLNSQYINSTMQYQALFSIDHVTADHTGTFRCYGYYNQTPQLWSAPSEPLEIHISGLSKKPSLLSHQGHILDPGESLTLQCCSDINYDRFALYKVGEDIFTKQYGQRTQDGLLLATFTLGYVSSSTGGQYRCYGAHNLSSEWSASSDPLDIMITGQLPDSPSLSVKPNSTVQFGDNVTLLCQSTYTTDTFILSKEGAAHQPQRMKSKFQDGEFQAEFSMTAVTSALSGTYRCYRSQDSSPYLLSHASVAVELSVSGEVTLNSQETWPTFSPRPPLASENKDYTVENLIRMGIAVLVLIVLGILVLEAWGSQSQTHLAAEK</sequence>
<evidence type="ECO:0000256" key="9">
    <source>
        <dbReference type="ARBA" id="ARBA00023180"/>
    </source>
</evidence>
<accession>A0A9J7H596</accession>
<feature type="domain" description="Ig-like" evidence="14">
    <location>
        <begin position="804"/>
        <end position="877"/>
    </location>
</feature>
<feature type="domain" description="Ig-like" evidence="14">
    <location>
        <begin position="27"/>
        <end position="114"/>
    </location>
</feature>
<evidence type="ECO:0000256" key="13">
    <source>
        <dbReference type="SAM" id="SignalP"/>
    </source>
</evidence>
<dbReference type="RefSeq" id="XP_035305050.1">
    <property type="nucleotide sequence ID" value="XM_035449159.1"/>
</dbReference>
<evidence type="ECO:0000313" key="15">
    <source>
        <dbReference type="Proteomes" id="UP001108280"/>
    </source>
</evidence>
<dbReference type="GO" id="GO:0019221">
    <property type="term" value="P:cytokine-mediated signaling pathway"/>
    <property type="evidence" value="ECO:0007669"/>
    <property type="project" value="TreeGrafter"/>
</dbReference>
<dbReference type="SMART" id="SM00409">
    <property type="entry name" value="IG"/>
    <property type="match status" value="12"/>
</dbReference>
<reference evidence="15" key="1">
    <citation type="journal article" date="2018" name="Biotechnol. Bioeng.">
        <title>A reference genome of the Chinese hamster based on a hybrid assembly strategy.</title>
        <authorList>
            <person name="Rupp O."/>
            <person name="MacDonald M.L."/>
            <person name="Li S."/>
            <person name="Dhiman H."/>
            <person name="Polson S."/>
            <person name="Griep S."/>
            <person name="Heffner K."/>
            <person name="Hernandez I."/>
            <person name="Brinkrolf K."/>
            <person name="Jadhav V."/>
            <person name="Samoudi M."/>
            <person name="Hao H."/>
            <person name="Kingham B."/>
            <person name="Goesmann A."/>
            <person name="Betenbaugh M.J."/>
            <person name="Lewis N.E."/>
            <person name="Borth N."/>
            <person name="Lee K.H."/>
        </authorList>
    </citation>
    <scope>NUCLEOTIDE SEQUENCE [LARGE SCALE GENOMIC DNA]</scope>
    <source>
        <strain evidence="15">17A/GY</strain>
    </source>
</reference>
<name>A0A9J7H596_CRIGR</name>
<evidence type="ECO:0000256" key="3">
    <source>
        <dbReference type="ARBA" id="ARBA00022692"/>
    </source>
</evidence>
<dbReference type="Pfam" id="PF13895">
    <property type="entry name" value="Ig_2"/>
    <property type="match status" value="5"/>
</dbReference>
<dbReference type="InterPro" id="IPR013151">
    <property type="entry name" value="Immunoglobulin_dom"/>
</dbReference>
<keyword evidence="7 12" id="KW-0472">Membrane</keyword>
<keyword evidence="10" id="KW-0393">Immunoglobulin domain</keyword>
<dbReference type="GO" id="GO:0005886">
    <property type="term" value="C:plasma membrane"/>
    <property type="evidence" value="ECO:0007669"/>
    <property type="project" value="UniProtKB-SubCell"/>
</dbReference>
<keyword evidence="3 12" id="KW-0812">Transmembrane</keyword>
<keyword evidence="4 13" id="KW-0732">Signal</keyword>
<dbReference type="GO" id="GO:0002764">
    <property type="term" value="P:immune response-regulating signaling pathway"/>
    <property type="evidence" value="ECO:0007669"/>
    <property type="project" value="TreeGrafter"/>
</dbReference>
<dbReference type="Gene3D" id="2.60.40.10">
    <property type="entry name" value="Immunoglobulins"/>
    <property type="match status" value="12"/>
</dbReference>
<feature type="domain" description="Ig-like" evidence="14">
    <location>
        <begin position="124"/>
        <end position="197"/>
    </location>
</feature>
<dbReference type="PANTHER" id="PTHR11738:SF179">
    <property type="entry name" value="LEUKOCYTE IMMUNOGLOBULIN-LIKE RECEPTOR SUBFAMILY A MEMBER 5"/>
    <property type="match status" value="1"/>
</dbReference>
<feature type="domain" description="Ig-like" evidence="14">
    <location>
        <begin position="1203"/>
        <end position="1297"/>
    </location>
</feature>
<feature type="domain" description="Ig-like" evidence="14">
    <location>
        <begin position="523"/>
        <end position="614"/>
    </location>
</feature>
<keyword evidence="15" id="KW-1185">Reference proteome</keyword>
<dbReference type="PANTHER" id="PTHR11738">
    <property type="entry name" value="MHC CLASS I NK CELL RECEPTOR"/>
    <property type="match status" value="1"/>
</dbReference>